<keyword evidence="2" id="KW-0597">Phosphoprotein</keyword>
<evidence type="ECO:0000313" key="6">
    <source>
        <dbReference type="EMBL" id="CAH0529728.1"/>
    </source>
</evidence>
<protein>
    <submittedName>
        <fullName evidence="6">Transcriptional regulatory protein BaeR</fullName>
    </submittedName>
</protein>
<dbReference type="InterPro" id="IPR011006">
    <property type="entry name" value="CheY-like_superfamily"/>
</dbReference>
<feature type="domain" description="Response regulatory" evidence="4">
    <location>
        <begin position="1"/>
        <end position="114"/>
    </location>
</feature>
<dbReference type="SUPFAM" id="SSF46894">
    <property type="entry name" value="C-terminal effector domain of the bipartite response regulators"/>
    <property type="match status" value="1"/>
</dbReference>
<dbReference type="EMBL" id="CAKLCM010000003">
    <property type="protein sequence ID" value="CAH0529728.1"/>
    <property type="molecule type" value="Genomic_DNA"/>
</dbReference>
<evidence type="ECO:0000256" key="3">
    <source>
        <dbReference type="PROSITE-ProRule" id="PRU01091"/>
    </source>
</evidence>
<dbReference type="Gene3D" id="6.10.250.690">
    <property type="match status" value="1"/>
</dbReference>
<dbReference type="Gene3D" id="3.40.50.2300">
    <property type="match status" value="1"/>
</dbReference>
<comment type="caution">
    <text evidence="6">The sequence shown here is derived from an EMBL/GenBank/DDBJ whole genome shotgun (WGS) entry which is preliminary data.</text>
</comment>
<dbReference type="PROSITE" id="PS50110">
    <property type="entry name" value="RESPONSE_REGULATORY"/>
    <property type="match status" value="1"/>
</dbReference>
<dbReference type="Gene3D" id="1.10.10.10">
    <property type="entry name" value="Winged helix-like DNA-binding domain superfamily/Winged helix DNA-binding domain"/>
    <property type="match status" value="1"/>
</dbReference>
<evidence type="ECO:0000256" key="1">
    <source>
        <dbReference type="ARBA" id="ARBA00023125"/>
    </source>
</evidence>
<dbReference type="PANTHER" id="PTHR48111:SF59">
    <property type="entry name" value="TRANSCRIPTIONAL REGULATORY PROTEIN BAER"/>
    <property type="match status" value="1"/>
</dbReference>
<dbReference type="RefSeq" id="WP_237486304.1">
    <property type="nucleotide sequence ID" value="NZ_CAKLCM010000003.1"/>
</dbReference>
<evidence type="ECO:0000313" key="7">
    <source>
        <dbReference type="Proteomes" id="UP000838160"/>
    </source>
</evidence>
<organism evidence="6 7">
    <name type="scientific">Vibrio hippocampi</name>
    <dbReference type="NCBI Taxonomy" id="654686"/>
    <lineage>
        <taxon>Bacteria</taxon>
        <taxon>Pseudomonadati</taxon>
        <taxon>Pseudomonadota</taxon>
        <taxon>Gammaproteobacteria</taxon>
        <taxon>Vibrionales</taxon>
        <taxon>Vibrionaceae</taxon>
        <taxon>Vibrio</taxon>
    </lineage>
</organism>
<dbReference type="InterPro" id="IPR036388">
    <property type="entry name" value="WH-like_DNA-bd_sf"/>
</dbReference>
<feature type="DNA-binding region" description="OmpR/PhoB-type" evidence="3">
    <location>
        <begin position="129"/>
        <end position="228"/>
    </location>
</feature>
<feature type="modified residue" description="4-aspartylphosphate" evidence="2">
    <location>
        <position position="50"/>
    </location>
</feature>
<dbReference type="SMART" id="SM00862">
    <property type="entry name" value="Trans_reg_C"/>
    <property type="match status" value="1"/>
</dbReference>
<dbReference type="Proteomes" id="UP000838160">
    <property type="component" value="Unassembled WGS sequence"/>
</dbReference>
<evidence type="ECO:0000256" key="2">
    <source>
        <dbReference type="PROSITE-ProRule" id="PRU00169"/>
    </source>
</evidence>
<sequence>MILIVEDEPSLASLLQEYLQHSGLDSEVIADGLLAIDSIKQLQPDLVILDLMLPNKSGLDIYRELRSFSQVPVVMATAKVDEIDRLIGLELGADDYICKPYSPREVVARVKNVLRRTQGNATSNQTEPVSPAHIEKLSLNEQQMRVRIDDQAITLTPAEFKLLLHFSHHPDVVFNRDQLIDRIYSDGRVVTDRTIDSHIKNLRKKILAVNPEYDWIKSVYGVGYRFELEQV</sequence>
<dbReference type="InterPro" id="IPR001789">
    <property type="entry name" value="Sig_transdc_resp-reg_receiver"/>
</dbReference>
<dbReference type="SMART" id="SM00448">
    <property type="entry name" value="REC"/>
    <property type="match status" value="1"/>
</dbReference>
<name>A0ABN8DLS4_9VIBR</name>
<evidence type="ECO:0000259" key="4">
    <source>
        <dbReference type="PROSITE" id="PS50110"/>
    </source>
</evidence>
<dbReference type="PANTHER" id="PTHR48111">
    <property type="entry name" value="REGULATOR OF RPOS"/>
    <property type="match status" value="1"/>
</dbReference>
<dbReference type="Pfam" id="PF00072">
    <property type="entry name" value="Response_reg"/>
    <property type="match status" value="1"/>
</dbReference>
<dbReference type="InterPro" id="IPR016032">
    <property type="entry name" value="Sig_transdc_resp-reg_C-effctor"/>
</dbReference>
<dbReference type="Pfam" id="PF00486">
    <property type="entry name" value="Trans_reg_C"/>
    <property type="match status" value="1"/>
</dbReference>
<feature type="domain" description="OmpR/PhoB-type" evidence="5">
    <location>
        <begin position="129"/>
        <end position="228"/>
    </location>
</feature>
<proteinExistence type="predicted"/>
<gene>
    <name evidence="6" type="primary">baeR</name>
    <name evidence="6" type="ORF">VHP8226_03484</name>
</gene>
<dbReference type="PROSITE" id="PS51755">
    <property type="entry name" value="OMPR_PHOB"/>
    <property type="match status" value="1"/>
</dbReference>
<dbReference type="InterPro" id="IPR039420">
    <property type="entry name" value="WalR-like"/>
</dbReference>
<keyword evidence="1 3" id="KW-0238">DNA-binding</keyword>
<accession>A0ABN8DLS4</accession>
<dbReference type="InterPro" id="IPR001867">
    <property type="entry name" value="OmpR/PhoB-type_DNA-bd"/>
</dbReference>
<reference evidence="6" key="1">
    <citation type="submission" date="2021-12" db="EMBL/GenBank/DDBJ databases">
        <authorList>
            <person name="Rodrigo-Torres L."/>
            <person name="Arahal R. D."/>
            <person name="Lucena T."/>
        </authorList>
    </citation>
    <scope>NUCLEOTIDE SEQUENCE</scope>
    <source>
        <strain evidence="6">CECT 8226</strain>
    </source>
</reference>
<dbReference type="SUPFAM" id="SSF52172">
    <property type="entry name" value="CheY-like"/>
    <property type="match status" value="1"/>
</dbReference>
<keyword evidence="7" id="KW-1185">Reference proteome</keyword>
<evidence type="ECO:0000259" key="5">
    <source>
        <dbReference type="PROSITE" id="PS51755"/>
    </source>
</evidence>
<dbReference type="CDD" id="cd00383">
    <property type="entry name" value="trans_reg_C"/>
    <property type="match status" value="1"/>
</dbReference>